<dbReference type="SUPFAM" id="SSF100950">
    <property type="entry name" value="NagB/RpiA/CoA transferase-like"/>
    <property type="match status" value="1"/>
</dbReference>
<dbReference type="InterPro" id="IPR002698">
    <property type="entry name" value="FTHF_cligase"/>
</dbReference>
<dbReference type="EMBL" id="JALXSQ010000013">
    <property type="protein sequence ID" value="MCT2042657.1"/>
    <property type="molecule type" value="Genomic_DNA"/>
</dbReference>
<keyword evidence="4" id="KW-0460">Magnesium</keyword>
<dbReference type="RefSeq" id="WP_260104116.1">
    <property type="nucleotide sequence ID" value="NZ_JALXSQ010000013.1"/>
</dbReference>
<proteinExistence type="inferred from homology"/>
<dbReference type="EC" id="6.3.3.2" evidence="4"/>
<gene>
    <name evidence="5" type="ORF">M3D15_04820</name>
</gene>
<keyword evidence="4" id="KW-0479">Metal-binding</keyword>
<dbReference type="InterPro" id="IPR024185">
    <property type="entry name" value="FTHF_cligase-like_sf"/>
</dbReference>
<keyword evidence="5" id="KW-0436">Ligase</keyword>
<keyword evidence="2 4" id="KW-0547">Nucleotide-binding</keyword>
<evidence type="ECO:0000313" key="6">
    <source>
        <dbReference type="Proteomes" id="UP001525379"/>
    </source>
</evidence>
<reference evidence="5 6" key="1">
    <citation type="submission" date="2022-04" db="EMBL/GenBank/DDBJ databases">
        <title>Human microbiome associated bacterial genomes.</title>
        <authorList>
            <person name="Sandstrom S."/>
            <person name="Salamzade R."/>
            <person name="Kalan L.R."/>
        </authorList>
    </citation>
    <scope>NUCLEOTIDE SEQUENCE [LARGE SCALE GENOMIC DNA]</scope>
    <source>
        <strain evidence="6">p3-SID1799</strain>
    </source>
</reference>
<evidence type="ECO:0000256" key="4">
    <source>
        <dbReference type="RuleBase" id="RU361279"/>
    </source>
</evidence>
<comment type="caution">
    <text evidence="5">The sequence shown here is derived from an EMBL/GenBank/DDBJ whole genome shotgun (WGS) entry which is preliminary data.</text>
</comment>
<comment type="cofactor">
    <cofactor evidence="4">
        <name>Mg(2+)</name>
        <dbReference type="ChEBI" id="CHEBI:18420"/>
    </cofactor>
</comment>
<evidence type="ECO:0000313" key="5">
    <source>
        <dbReference type="EMBL" id="MCT2042657.1"/>
    </source>
</evidence>
<comment type="catalytic activity">
    <reaction evidence="4">
        <text>(6S)-5-formyl-5,6,7,8-tetrahydrofolate + ATP = (6R)-5,10-methenyltetrahydrofolate + ADP + phosphate</text>
        <dbReference type="Rhea" id="RHEA:10488"/>
        <dbReference type="ChEBI" id="CHEBI:30616"/>
        <dbReference type="ChEBI" id="CHEBI:43474"/>
        <dbReference type="ChEBI" id="CHEBI:57455"/>
        <dbReference type="ChEBI" id="CHEBI:57457"/>
        <dbReference type="ChEBI" id="CHEBI:456216"/>
        <dbReference type="EC" id="6.3.3.2"/>
    </reaction>
</comment>
<name>A0ABT2HWH2_9MICO</name>
<sequence length="198" mass="22040">MTDPEVNEKRAIRADVRQRRQAQGAIGASQAGEGISLQIQELLTQTDARRVACYLSSEFEPNTRHFLKWALEHEVDVLLPITRDDGLLDWTLSDGVSERTHQWGFPEAVGEILGPIAINRVDLLLVPAAAVAHDGTRLGWGRGFYDKTLGSMEQRPPIWAIVHDDEFVPSLPSEIHDMPVDGVITPTRVIPLPLTEDH</sequence>
<organism evidence="5 6">
    <name type="scientific">Pseudoclavibacter albus</name>
    <dbReference type="NCBI Taxonomy" id="272241"/>
    <lineage>
        <taxon>Bacteria</taxon>
        <taxon>Bacillati</taxon>
        <taxon>Actinomycetota</taxon>
        <taxon>Actinomycetes</taxon>
        <taxon>Micrococcales</taxon>
        <taxon>Microbacteriaceae</taxon>
        <taxon>Pseudoclavibacter</taxon>
    </lineage>
</organism>
<keyword evidence="6" id="KW-1185">Reference proteome</keyword>
<dbReference type="InterPro" id="IPR037171">
    <property type="entry name" value="NagB/RpiA_transferase-like"/>
</dbReference>
<dbReference type="PANTHER" id="PTHR23407:SF1">
    <property type="entry name" value="5-FORMYLTETRAHYDROFOLATE CYCLO-LIGASE"/>
    <property type="match status" value="1"/>
</dbReference>
<evidence type="ECO:0000256" key="2">
    <source>
        <dbReference type="ARBA" id="ARBA00022741"/>
    </source>
</evidence>
<protein>
    <recommendedName>
        <fullName evidence="4">5-formyltetrahydrofolate cyclo-ligase</fullName>
        <ecNumber evidence="4">6.3.3.2</ecNumber>
    </recommendedName>
</protein>
<dbReference type="Gene3D" id="3.40.50.10420">
    <property type="entry name" value="NagB/RpiA/CoA transferase-like"/>
    <property type="match status" value="1"/>
</dbReference>
<comment type="similarity">
    <text evidence="1 4">Belongs to the 5-formyltetrahydrofolate cyclo-ligase family.</text>
</comment>
<evidence type="ECO:0000256" key="3">
    <source>
        <dbReference type="ARBA" id="ARBA00022840"/>
    </source>
</evidence>
<keyword evidence="3 4" id="KW-0067">ATP-binding</keyword>
<dbReference type="NCBIfam" id="TIGR02727">
    <property type="entry name" value="MTHFS_bact"/>
    <property type="match status" value="1"/>
</dbReference>
<dbReference type="Pfam" id="PF01812">
    <property type="entry name" value="5-FTHF_cyc-lig"/>
    <property type="match status" value="1"/>
</dbReference>
<dbReference type="GO" id="GO:0030272">
    <property type="term" value="F:5-formyltetrahydrofolate cyclo-ligase activity"/>
    <property type="evidence" value="ECO:0007669"/>
    <property type="project" value="UniProtKB-EC"/>
</dbReference>
<dbReference type="PIRSF" id="PIRSF006806">
    <property type="entry name" value="FTHF_cligase"/>
    <property type="match status" value="1"/>
</dbReference>
<accession>A0ABT2HWH2</accession>
<dbReference type="Proteomes" id="UP001525379">
    <property type="component" value="Unassembled WGS sequence"/>
</dbReference>
<dbReference type="PANTHER" id="PTHR23407">
    <property type="entry name" value="ATPASE INHIBITOR/5-FORMYLTETRAHYDROFOLATE CYCLO-LIGASE"/>
    <property type="match status" value="1"/>
</dbReference>
<evidence type="ECO:0000256" key="1">
    <source>
        <dbReference type="ARBA" id="ARBA00010638"/>
    </source>
</evidence>